<evidence type="ECO:0000256" key="7">
    <source>
        <dbReference type="PROSITE-ProRule" id="PRU10141"/>
    </source>
</evidence>
<evidence type="ECO:0000259" key="8">
    <source>
        <dbReference type="PROSITE" id="PS50011"/>
    </source>
</evidence>
<comment type="caution">
    <text evidence="9">The sequence shown here is derived from an EMBL/GenBank/DDBJ whole genome shotgun (WGS) entry which is preliminary data.</text>
</comment>
<dbReference type="SUPFAM" id="SSF56112">
    <property type="entry name" value="Protein kinase-like (PK-like)"/>
    <property type="match status" value="1"/>
</dbReference>
<feature type="domain" description="Protein kinase" evidence="8">
    <location>
        <begin position="13"/>
        <end position="271"/>
    </location>
</feature>
<dbReference type="InterPro" id="IPR008271">
    <property type="entry name" value="Ser/Thr_kinase_AS"/>
</dbReference>
<protein>
    <recommendedName>
        <fullName evidence="1">non-specific serine/threonine protein kinase</fullName>
        <ecNumber evidence="1">2.7.11.1</ecNumber>
    </recommendedName>
</protein>
<dbReference type="InterPro" id="IPR000719">
    <property type="entry name" value="Prot_kinase_dom"/>
</dbReference>
<reference evidence="9 10" key="1">
    <citation type="submission" date="2016-10" db="EMBL/GenBank/DDBJ databases">
        <title>Genome sequence of Streptomyces gilvigriseus MUSC 26.</title>
        <authorList>
            <person name="Lee L.-H."/>
            <person name="Ser H.-L."/>
        </authorList>
    </citation>
    <scope>NUCLEOTIDE SEQUENCE [LARGE SCALE GENOMIC DNA]</scope>
    <source>
        <strain evidence="9 10">MUSC 26</strain>
    </source>
</reference>
<dbReference type="InterPro" id="IPR011009">
    <property type="entry name" value="Kinase-like_dom_sf"/>
</dbReference>
<dbReference type="AlphaFoldDB" id="A0A1J7CCJ9"/>
<dbReference type="STRING" id="1428644.BIV57_01865"/>
<keyword evidence="5" id="KW-0418">Kinase</keyword>
<evidence type="ECO:0000256" key="4">
    <source>
        <dbReference type="ARBA" id="ARBA00022741"/>
    </source>
</evidence>
<keyword evidence="6 7" id="KW-0067">ATP-binding</keyword>
<name>A0A1J7CCJ9_9ACTN</name>
<dbReference type="PROSITE" id="PS00107">
    <property type="entry name" value="PROTEIN_KINASE_ATP"/>
    <property type="match status" value="1"/>
</dbReference>
<keyword evidence="10" id="KW-1185">Reference proteome</keyword>
<dbReference type="Proteomes" id="UP000243342">
    <property type="component" value="Unassembled WGS sequence"/>
</dbReference>
<dbReference type="PROSITE" id="PS50011">
    <property type="entry name" value="PROTEIN_KINASE_DOM"/>
    <property type="match status" value="1"/>
</dbReference>
<dbReference type="SMART" id="SM00220">
    <property type="entry name" value="S_TKc"/>
    <property type="match status" value="1"/>
</dbReference>
<keyword evidence="4 7" id="KW-0547">Nucleotide-binding</keyword>
<dbReference type="Pfam" id="PF00069">
    <property type="entry name" value="Pkinase"/>
    <property type="match status" value="1"/>
</dbReference>
<evidence type="ECO:0000256" key="5">
    <source>
        <dbReference type="ARBA" id="ARBA00022777"/>
    </source>
</evidence>
<evidence type="ECO:0000313" key="9">
    <source>
        <dbReference type="EMBL" id="OIV39256.1"/>
    </source>
</evidence>
<dbReference type="GO" id="GO:0005524">
    <property type="term" value="F:ATP binding"/>
    <property type="evidence" value="ECO:0007669"/>
    <property type="project" value="UniProtKB-UniRule"/>
</dbReference>
<gene>
    <name evidence="9" type="ORF">BIV57_01865</name>
</gene>
<dbReference type="Gene3D" id="1.10.510.10">
    <property type="entry name" value="Transferase(Phosphotransferase) domain 1"/>
    <property type="match status" value="1"/>
</dbReference>
<proteinExistence type="predicted"/>
<dbReference type="InterPro" id="IPR017441">
    <property type="entry name" value="Protein_kinase_ATP_BS"/>
</dbReference>
<evidence type="ECO:0000256" key="3">
    <source>
        <dbReference type="ARBA" id="ARBA00022679"/>
    </source>
</evidence>
<dbReference type="PANTHER" id="PTHR43289">
    <property type="entry name" value="MITOGEN-ACTIVATED PROTEIN KINASE KINASE KINASE 20-RELATED"/>
    <property type="match status" value="1"/>
</dbReference>
<evidence type="ECO:0000256" key="1">
    <source>
        <dbReference type="ARBA" id="ARBA00012513"/>
    </source>
</evidence>
<keyword evidence="2" id="KW-0723">Serine/threonine-protein kinase</keyword>
<dbReference type="PROSITE" id="PS00108">
    <property type="entry name" value="PROTEIN_KINASE_ST"/>
    <property type="match status" value="1"/>
</dbReference>
<evidence type="ECO:0000256" key="2">
    <source>
        <dbReference type="ARBA" id="ARBA00022527"/>
    </source>
</evidence>
<keyword evidence="3" id="KW-0808">Transferase</keyword>
<accession>A0A1J7CCJ9</accession>
<evidence type="ECO:0000256" key="6">
    <source>
        <dbReference type="ARBA" id="ARBA00022840"/>
    </source>
</evidence>
<feature type="binding site" evidence="7">
    <location>
        <position position="42"/>
    </location>
    <ligand>
        <name>ATP</name>
        <dbReference type="ChEBI" id="CHEBI:30616"/>
    </ligand>
</feature>
<sequence>MTDQDGPLIGGRYRLLERLGHGGMGTIWRAVDETVRRDVAVKEPRLPENLTPDQRTRFFERMLREARAAAGVANPHVVTLHDVVIHDGRPWLVMELVRGRSLADVLDEGTLSPREAARIGAAVAEALRAVHANGVLHRDIKPGNVLLADDGRVILTDFGIAQVEGEAPMTETGAVAGSPEYVAPERVNGLRPGPPSDLWSLGVLLYQSVEGWSPFRRSNSMTTMLAVRDEIPPPPARAGELAPLVTALLQKDPAARPEVGAVLAGLKHVAEPPPAPQLTPPPGVAPPVGPGGTRLDTGGPVPFAAPPQAWHRRPRNRLIGAGLALLVIAGAALAVADPWAGPSGVPSTWVTNDEAAVKMTIPTPSGYSRSNSSSYSTPGVLWTSPKAEDRKTGLGIVVGSAYQDSTNDKSAGAAADSGVGNYSTTAYSNPILERENYTIDYQVPFKGRKASVLDLTYCANKKDKAAGKLSRVINFYVLDKSGKAEYQVWVSFYGDAKQVGGEAPRAIYDKVVAGLKIPGLDA</sequence>
<dbReference type="PANTHER" id="PTHR43289:SF6">
    <property type="entry name" value="SERINE_THREONINE-PROTEIN KINASE NEKL-3"/>
    <property type="match status" value="1"/>
</dbReference>
<dbReference type="GO" id="GO:0004674">
    <property type="term" value="F:protein serine/threonine kinase activity"/>
    <property type="evidence" value="ECO:0007669"/>
    <property type="project" value="UniProtKB-KW"/>
</dbReference>
<dbReference type="Gene3D" id="3.30.200.20">
    <property type="entry name" value="Phosphorylase Kinase, domain 1"/>
    <property type="match status" value="1"/>
</dbReference>
<organism evidence="9 10">
    <name type="scientific">Mangrovactinospora gilvigrisea</name>
    <dbReference type="NCBI Taxonomy" id="1428644"/>
    <lineage>
        <taxon>Bacteria</taxon>
        <taxon>Bacillati</taxon>
        <taxon>Actinomycetota</taxon>
        <taxon>Actinomycetes</taxon>
        <taxon>Kitasatosporales</taxon>
        <taxon>Streptomycetaceae</taxon>
        <taxon>Mangrovactinospora</taxon>
    </lineage>
</organism>
<evidence type="ECO:0000313" key="10">
    <source>
        <dbReference type="Proteomes" id="UP000243342"/>
    </source>
</evidence>
<dbReference type="EC" id="2.7.11.1" evidence="1"/>
<dbReference type="CDD" id="cd14014">
    <property type="entry name" value="STKc_PknB_like"/>
    <property type="match status" value="1"/>
</dbReference>
<dbReference type="RefSeq" id="WP_071654831.1">
    <property type="nucleotide sequence ID" value="NZ_MLCF01000004.1"/>
</dbReference>
<dbReference type="EMBL" id="MLCF01000004">
    <property type="protein sequence ID" value="OIV39256.1"/>
    <property type="molecule type" value="Genomic_DNA"/>
</dbReference>